<dbReference type="Pfam" id="PF04155">
    <property type="entry name" value="Ground-like"/>
    <property type="match status" value="1"/>
</dbReference>
<keyword evidence="5" id="KW-1185">Reference proteome</keyword>
<dbReference type="InterPro" id="IPR007284">
    <property type="entry name" value="Ground-like_dom"/>
</dbReference>
<accession>A0A158R1U4</accession>
<evidence type="ECO:0000313" key="4">
    <source>
        <dbReference type="EMBL" id="VDL78017.1"/>
    </source>
</evidence>
<feature type="chain" id="PRO_5043135769" evidence="2">
    <location>
        <begin position="17"/>
        <end position="368"/>
    </location>
</feature>
<evidence type="ECO:0000256" key="1">
    <source>
        <dbReference type="SAM" id="MobiDB-lite"/>
    </source>
</evidence>
<reference evidence="4 5" key="2">
    <citation type="submission" date="2018-11" db="EMBL/GenBank/DDBJ databases">
        <authorList>
            <consortium name="Pathogen Informatics"/>
        </authorList>
    </citation>
    <scope>NUCLEOTIDE SEQUENCE [LARGE SCALE GENOMIC DNA]</scope>
</reference>
<organism evidence="6">
    <name type="scientific">Nippostrongylus brasiliensis</name>
    <name type="common">Rat hookworm</name>
    <dbReference type="NCBI Taxonomy" id="27835"/>
    <lineage>
        <taxon>Eukaryota</taxon>
        <taxon>Metazoa</taxon>
        <taxon>Ecdysozoa</taxon>
        <taxon>Nematoda</taxon>
        <taxon>Chromadorea</taxon>
        <taxon>Rhabditida</taxon>
        <taxon>Rhabditina</taxon>
        <taxon>Rhabditomorpha</taxon>
        <taxon>Strongyloidea</taxon>
        <taxon>Heligmosomidae</taxon>
        <taxon>Nippostrongylus</taxon>
    </lineage>
</organism>
<feature type="signal peptide" evidence="2">
    <location>
        <begin position="1"/>
        <end position="16"/>
    </location>
</feature>
<evidence type="ECO:0000313" key="6">
    <source>
        <dbReference type="WBParaSite" id="NBR_0001442701-mRNA-1"/>
    </source>
</evidence>
<keyword evidence="2" id="KW-0732">Signal</keyword>
<feature type="domain" description="Ground-like" evidence="3">
    <location>
        <begin position="297"/>
        <end position="367"/>
    </location>
</feature>
<dbReference type="OMA" id="KRMIQHA"/>
<evidence type="ECO:0000259" key="3">
    <source>
        <dbReference type="Pfam" id="PF04155"/>
    </source>
</evidence>
<dbReference type="STRING" id="27835.A0A158R1U4"/>
<feature type="region of interest" description="Disordered" evidence="1">
    <location>
        <begin position="202"/>
        <end position="234"/>
    </location>
</feature>
<dbReference type="WBParaSite" id="NBR_0001442701-mRNA-1">
    <property type="protein sequence ID" value="NBR_0001442701-mRNA-1"/>
    <property type="gene ID" value="NBR_0001442701"/>
</dbReference>
<reference evidence="6" key="1">
    <citation type="submission" date="2016-04" db="UniProtKB">
        <authorList>
            <consortium name="WormBaseParasite"/>
        </authorList>
    </citation>
    <scope>IDENTIFICATION</scope>
</reference>
<evidence type="ECO:0000313" key="5">
    <source>
        <dbReference type="Proteomes" id="UP000271162"/>
    </source>
</evidence>
<dbReference type="AlphaFoldDB" id="A0A158R1U4"/>
<dbReference type="Proteomes" id="UP000271162">
    <property type="component" value="Unassembled WGS sequence"/>
</dbReference>
<gene>
    <name evidence="4" type="ORF">NBR_LOCUS14428</name>
</gene>
<sequence length="368" mass="40001">MLLPYFILLVVRPSLAFFFGTGGGGCQCQVTCPPRITCPPAPTCAIPLPCPSVQSYVASPSQYQGSWQSPQYVTAAAPFQTPLPPPLPVPIPPAPLRSISVPQYATQYETLPSTYNTSPLQYQSYQMVEPAYPAAIPAPKPSYSVSEPDRYSNPVQPIQPVQTVATDIQYQDSPKESSQHPTLLTNPEQITVQTANGIVYDDTAPAAAPPAPSSSTASLTSVDYSTNNDAVPQDNEAVLMPSPATQARRLKRFRWDLPVTTDGLKFHYIAAMGVLTPKEEAAAMNARQSVAVPRTNSTCNSEKLATVMNKVILDDVSASKRAIMSETEQAFDGEKFDVFCANGEFSYSIHSRKYCEVTKNEITCFAFR</sequence>
<evidence type="ECO:0000256" key="2">
    <source>
        <dbReference type="SAM" id="SignalP"/>
    </source>
</evidence>
<feature type="compositionally biased region" description="Polar residues" evidence="1">
    <location>
        <begin position="219"/>
        <end position="230"/>
    </location>
</feature>
<proteinExistence type="predicted"/>
<name>A0A158R1U4_NIPBR</name>
<dbReference type="EMBL" id="UYSL01021358">
    <property type="protein sequence ID" value="VDL78017.1"/>
    <property type="molecule type" value="Genomic_DNA"/>
</dbReference>
<protein>
    <submittedName>
        <fullName evidence="6">Ground-like domain-containing protein</fullName>
    </submittedName>
</protein>